<dbReference type="Proteomes" id="UP001500729">
    <property type="component" value="Unassembled WGS sequence"/>
</dbReference>
<dbReference type="InterPro" id="IPR051604">
    <property type="entry name" value="Ergot_Alk_Oxidoreductase"/>
</dbReference>
<dbReference type="PANTHER" id="PTHR43162">
    <property type="match status" value="1"/>
</dbReference>
<dbReference type="InterPro" id="IPR008030">
    <property type="entry name" value="NmrA-like"/>
</dbReference>
<evidence type="ECO:0000313" key="3">
    <source>
        <dbReference type="Proteomes" id="UP001500729"/>
    </source>
</evidence>
<reference evidence="2 3" key="1">
    <citation type="journal article" date="2019" name="Int. J. Syst. Evol. Microbiol.">
        <title>The Global Catalogue of Microorganisms (GCM) 10K type strain sequencing project: providing services to taxonomists for standard genome sequencing and annotation.</title>
        <authorList>
            <consortium name="The Broad Institute Genomics Platform"/>
            <consortium name="The Broad Institute Genome Sequencing Center for Infectious Disease"/>
            <person name="Wu L."/>
            <person name="Ma J."/>
        </authorList>
    </citation>
    <scope>NUCLEOTIDE SEQUENCE [LARGE SCALE GENOMIC DNA]</scope>
    <source>
        <strain evidence="2 3">JCM 10303</strain>
    </source>
</reference>
<organism evidence="2 3">
    <name type="scientific">Saccharopolyspora erythraea</name>
    <name type="common">Streptomyces erythraeus</name>
    <dbReference type="NCBI Taxonomy" id="1836"/>
    <lineage>
        <taxon>Bacteria</taxon>
        <taxon>Bacillati</taxon>
        <taxon>Actinomycetota</taxon>
        <taxon>Actinomycetes</taxon>
        <taxon>Pseudonocardiales</taxon>
        <taxon>Pseudonocardiaceae</taxon>
        <taxon>Saccharopolyspora</taxon>
    </lineage>
</organism>
<dbReference type="Gene3D" id="3.90.25.10">
    <property type="entry name" value="UDP-galactose 4-epimerase, domain 1"/>
    <property type="match status" value="1"/>
</dbReference>
<sequence length="293" mass="31070">MYAVLGATGLNGGQAAAALRRRRLAVRAVVRDESRGGALREMGCELAVADIADLDSLAAACTGVNGVFVMLPTHYDATDVLATYDRQIEKITAALEIAKPPHVVALSAEGSEIPQGTGLILTTRALEAALRDTGLPTTVLRCPQFMENWRYAIEPARRDGVFPSFLTPLERKIRMVSAIDVGEAIADALEDPAESTRIRFITGPHDYSPADTAHVLSDLLARDVHAVEVARSEWMGLFTGISGCSPDAAHLLTDMYDAFNAGKLGVEPGAGKELTGSTTLEHALAECLATTTG</sequence>
<dbReference type="RefSeq" id="WP_009947838.1">
    <property type="nucleotide sequence ID" value="NZ_BAAAGS010000041.1"/>
</dbReference>
<feature type="domain" description="NmrA-like" evidence="1">
    <location>
        <begin position="3"/>
        <end position="230"/>
    </location>
</feature>
<dbReference type="InterPro" id="IPR036291">
    <property type="entry name" value="NAD(P)-bd_dom_sf"/>
</dbReference>
<dbReference type="EMBL" id="BAAAGS010000041">
    <property type="protein sequence ID" value="GAA0546071.1"/>
    <property type="molecule type" value="Genomic_DNA"/>
</dbReference>
<proteinExistence type="predicted"/>
<dbReference type="SUPFAM" id="SSF51735">
    <property type="entry name" value="NAD(P)-binding Rossmann-fold domains"/>
    <property type="match status" value="1"/>
</dbReference>
<dbReference type="Pfam" id="PF05368">
    <property type="entry name" value="NmrA"/>
    <property type="match status" value="1"/>
</dbReference>
<evidence type="ECO:0000313" key="2">
    <source>
        <dbReference type="EMBL" id="GAA0546071.1"/>
    </source>
</evidence>
<keyword evidence="3" id="KW-1185">Reference proteome</keyword>
<name>A0ABN1DKY0_SACER</name>
<protein>
    <recommendedName>
        <fullName evidence="1">NmrA-like domain-containing protein</fullName>
    </recommendedName>
</protein>
<gene>
    <name evidence="2" type="ORF">GCM10009533_51150</name>
</gene>
<accession>A0ABN1DKY0</accession>
<dbReference type="Gene3D" id="3.40.50.720">
    <property type="entry name" value="NAD(P)-binding Rossmann-like Domain"/>
    <property type="match status" value="1"/>
</dbReference>
<evidence type="ECO:0000259" key="1">
    <source>
        <dbReference type="Pfam" id="PF05368"/>
    </source>
</evidence>
<comment type="caution">
    <text evidence="2">The sequence shown here is derived from an EMBL/GenBank/DDBJ whole genome shotgun (WGS) entry which is preliminary data.</text>
</comment>
<dbReference type="PANTHER" id="PTHR43162:SF1">
    <property type="entry name" value="PRESTALK A DIFFERENTIATION PROTEIN A"/>
    <property type="match status" value="1"/>
</dbReference>